<feature type="domain" description="EAL" evidence="1">
    <location>
        <begin position="1"/>
        <end position="207"/>
    </location>
</feature>
<name>A0A060KT30_VIBCL</name>
<reference evidence="9 10" key="2">
    <citation type="submission" date="2018-09" db="EMBL/GenBank/DDBJ databases">
        <title>Genomic epidemiology reveals two lineages of Vibrio cholerae that can cause global cholera epidemics despite absence of cholera toxin gene.</title>
        <authorList>
            <person name="Wang H."/>
            <person name="Zen W."/>
            <person name="Yu H."/>
            <person name="Zhang W."/>
            <person name="Pan J."/>
            <person name="Yang C."/>
            <person name="Cui Y."/>
        </authorList>
    </citation>
    <scope>NUCLEOTIDE SEQUENCE [LARGE SCALE GENOMIC DNA]</scope>
    <source>
        <strain evidence="9 10">00-1_S85</strain>
    </source>
</reference>
<evidence type="ECO:0000259" key="2">
    <source>
        <dbReference type="PROSITE" id="PS51833"/>
    </source>
</evidence>
<dbReference type="EMBL" id="KJ626221">
    <property type="protein sequence ID" value="AIC64191.1"/>
    <property type="molecule type" value="Genomic_DNA"/>
</dbReference>
<dbReference type="EMBL" id="KJ626222">
    <property type="protein sequence ID" value="AIC64219.1"/>
    <property type="molecule type" value="Genomic_DNA"/>
</dbReference>
<gene>
    <name evidence="9" type="ORF">D6U24_12370</name>
    <name evidence="8" type="ORF">KIN13_14220</name>
    <name evidence="5" type="ORF">VC_0515</name>
</gene>
<evidence type="ECO:0000313" key="4">
    <source>
        <dbReference type="EMBL" id="AIC64159.1"/>
    </source>
</evidence>
<sequence>MDSFIAKQAITDENLTIVGYELLFRNSEKNRYPEGVSESLATKKIIWQQFVDDTIDRVVESDKLCFINFPEDLLIDGYAEILPKDKVVIEVLENTIPTEKLLSVIRGLREKGYLFALDDVTRTVFENWHDYLSLFDFVKIDTRRIDDDFLKLFFSLKPICCIALAEKVETNEQLESLKKNGFLLFQGFYLDRPKVLRCATTEYANTESFELLIEVIKRDFNPSRLELILIRNPKLTVGLLKYVNTIGKPLKPISSIQHAIVYLGLEQLRMFVFLLCSSTIHDKLDLDKYVYVLTRAKFCELMMGEIDHKLSSMAFISGMLSLSHLFLPNDNSELLSSLPISNDMRDAVLCRAGILGDVISASEAYQNAKWCEALDFLNKYKIKIDGGLSKLYMDAIEWSSECRTLMKEVK</sequence>
<dbReference type="EMBL" id="KJ626223">
    <property type="protein sequence ID" value="AIC64232.1"/>
    <property type="molecule type" value="Genomic_DNA"/>
</dbReference>
<organism evidence="5">
    <name type="scientific">Vibrio cholerae</name>
    <dbReference type="NCBI Taxonomy" id="666"/>
    <lineage>
        <taxon>Bacteria</taxon>
        <taxon>Pseudomonadati</taxon>
        <taxon>Pseudomonadota</taxon>
        <taxon>Gammaproteobacteria</taxon>
        <taxon>Vibrionales</taxon>
        <taxon>Vibrionaceae</taxon>
        <taxon>Vibrio</taxon>
    </lineage>
</organism>
<dbReference type="Gene3D" id="1.10.3210.10">
    <property type="entry name" value="Hypothetical protein af1432"/>
    <property type="match status" value="1"/>
</dbReference>
<feature type="domain" description="HDOD" evidence="2">
    <location>
        <begin position="201"/>
        <end position="386"/>
    </location>
</feature>
<dbReference type="Proteomes" id="UP001196338">
    <property type="component" value="Unassembled WGS sequence"/>
</dbReference>
<dbReference type="EMBL" id="QZRB01000017">
    <property type="protein sequence ID" value="MVD24151.1"/>
    <property type="molecule type" value="Genomic_DNA"/>
</dbReference>
<dbReference type="InterPro" id="IPR013976">
    <property type="entry name" value="HDOD"/>
</dbReference>
<dbReference type="AlphaFoldDB" id="A0A060KT30"/>
<evidence type="ECO:0000313" key="5">
    <source>
        <dbReference type="EMBL" id="AIC64191.1"/>
    </source>
</evidence>
<dbReference type="SUPFAM" id="SSF109604">
    <property type="entry name" value="HD-domain/PDEase-like"/>
    <property type="match status" value="1"/>
</dbReference>
<dbReference type="InterPro" id="IPR052340">
    <property type="entry name" value="RNase_Y/CdgJ"/>
</dbReference>
<reference evidence="8" key="3">
    <citation type="submission" date="2021-05" db="EMBL/GenBank/DDBJ databases">
        <authorList>
            <person name="Stine C."/>
        </authorList>
    </citation>
    <scope>NUCLEOTIDE SEQUENCE</scope>
    <source>
        <strain evidence="8">TDS0091212</strain>
    </source>
</reference>
<dbReference type="PIRSF" id="PIRSF003180">
    <property type="entry name" value="DiGMPpdiest_YuxH"/>
    <property type="match status" value="1"/>
</dbReference>
<proteinExistence type="predicted"/>
<dbReference type="PANTHER" id="PTHR33525">
    <property type="match status" value="1"/>
</dbReference>
<dbReference type="EMBL" id="KJ626219">
    <property type="protein sequence ID" value="AIC64127.1"/>
    <property type="molecule type" value="Genomic_DNA"/>
</dbReference>
<reference evidence="8" key="4">
    <citation type="submission" date="2023-08" db="EMBL/GenBank/DDBJ databases">
        <title>Vibrio cholerae Outbreaks in Tanzania Exemplify Founder Flush: Simultaneous Increases in Population Size and Genetic Diversity.</title>
        <authorList>
            <person name="Debes A.K."/>
            <person name="Mohammed A."/>
            <person name="Maseke I."/>
            <person name="Almeida M."/>
            <person name="Li S."/>
            <person name="Matimba H."/>
            <person name="Joachim A."/>
            <person name="Mizinduko M."/>
            <person name="Nyanga S."/>
            <person name="Kelly M."/>
            <person name="Kachwamba Y."/>
            <person name="Schaffer A.M."/>
            <person name="Nyanga A.S."/>
            <person name="Mghamba J."/>
            <person name="Mosha F.S."/>
            <person name="Sack D.A."/>
            <person name="Stine O.C."/>
        </authorList>
    </citation>
    <scope>NUCLEOTIDE SEQUENCE</scope>
    <source>
        <strain evidence="8">TDS0091212</strain>
    </source>
</reference>
<dbReference type="OMA" id="IARWTQL"/>
<dbReference type="EMBL" id="JAHBND010000569">
    <property type="protein sequence ID" value="MBS7674583.1"/>
    <property type="molecule type" value="Genomic_DNA"/>
</dbReference>
<dbReference type="PATRIC" id="fig|666.1969.peg.2185"/>
<dbReference type="RefSeq" id="WP_000376814.1">
    <property type="nucleotide sequence ID" value="NZ_AP018677.1"/>
</dbReference>
<dbReference type="KEGG" id="vcq:EN18_19540"/>
<evidence type="ECO:0000259" key="1">
    <source>
        <dbReference type="PROSITE" id="PS50883"/>
    </source>
</evidence>
<evidence type="ECO:0000313" key="8">
    <source>
        <dbReference type="EMBL" id="MBS7674583.1"/>
    </source>
</evidence>
<reference evidence="5" key="1">
    <citation type="submission" date="2014-03" db="EMBL/GenBank/DDBJ databases">
        <title>Complete sequence of Vibrio Seventh Pandemic Island VSP-2.</title>
        <authorList>
            <person name="Cherkasov A.V."/>
            <person name="Krasnov Y.M."/>
            <person name="Agafonov D.A."/>
            <person name="Smirnova N.I."/>
        </authorList>
    </citation>
    <scope>NUCLEOTIDE SEQUENCE</scope>
    <source>
        <strain evidence="3">L3226</strain>
        <strain evidence="5">M1293</strain>
        <strain evidence="4">M818</strain>
        <strain evidence="6">R17644</strain>
        <strain evidence="7">R18899</strain>
    </source>
</reference>
<dbReference type="Gene3D" id="3.20.20.450">
    <property type="entry name" value="EAL domain"/>
    <property type="match status" value="1"/>
</dbReference>
<evidence type="ECO:0000313" key="10">
    <source>
        <dbReference type="Proteomes" id="UP000471242"/>
    </source>
</evidence>
<protein>
    <submittedName>
        <fullName evidence="8">EAL domain-containing protein</fullName>
    </submittedName>
    <submittedName>
        <fullName evidence="5">Putative signal transduction protein</fullName>
    </submittedName>
</protein>
<evidence type="ECO:0000313" key="3">
    <source>
        <dbReference type="EMBL" id="AIC64127.1"/>
    </source>
</evidence>
<dbReference type="Pfam" id="PF00563">
    <property type="entry name" value="EAL"/>
    <property type="match status" value="1"/>
</dbReference>
<dbReference type="Pfam" id="PF08668">
    <property type="entry name" value="HDOD"/>
    <property type="match status" value="1"/>
</dbReference>
<dbReference type="InterPro" id="IPR035919">
    <property type="entry name" value="EAL_sf"/>
</dbReference>
<dbReference type="InterPro" id="IPR014408">
    <property type="entry name" value="dGMP_Pdiesterase_EAL/HD-GYP"/>
</dbReference>
<dbReference type="PROSITE" id="PS51833">
    <property type="entry name" value="HDOD"/>
    <property type="match status" value="1"/>
</dbReference>
<evidence type="ECO:0000313" key="7">
    <source>
        <dbReference type="EMBL" id="AIC64232.1"/>
    </source>
</evidence>
<dbReference type="PROSITE" id="PS50883">
    <property type="entry name" value="EAL"/>
    <property type="match status" value="1"/>
</dbReference>
<dbReference type="PANTHER" id="PTHR33525:SF4">
    <property type="entry name" value="CYCLIC DI-GMP PHOSPHODIESTERASE CDGJ"/>
    <property type="match status" value="1"/>
</dbReference>
<dbReference type="Proteomes" id="UP000471242">
    <property type="component" value="Unassembled WGS sequence"/>
</dbReference>
<dbReference type="InterPro" id="IPR001633">
    <property type="entry name" value="EAL_dom"/>
</dbReference>
<dbReference type="SUPFAM" id="SSF141868">
    <property type="entry name" value="EAL domain-like"/>
    <property type="match status" value="1"/>
</dbReference>
<dbReference type="EMBL" id="KJ626220">
    <property type="protein sequence ID" value="AIC64159.1"/>
    <property type="molecule type" value="Genomic_DNA"/>
</dbReference>
<evidence type="ECO:0000313" key="6">
    <source>
        <dbReference type="EMBL" id="AIC64219.1"/>
    </source>
</evidence>
<accession>A0A060KT30</accession>
<evidence type="ECO:0000313" key="9">
    <source>
        <dbReference type="EMBL" id="MVD24151.1"/>
    </source>
</evidence>